<dbReference type="Gene3D" id="3.30.70.100">
    <property type="match status" value="1"/>
</dbReference>
<protein>
    <submittedName>
        <fullName evidence="2">Antibiotic biosynthesis monooxygenase</fullName>
    </submittedName>
</protein>
<dbReference type="OrthoDB" id="4304335at2"/>
<dbReference type="SUPFAM" id="SSF54909">
    <property type="entry name" value="Dimeric alpha+beta barrel"/>
    <property type="match status" value="1"/>
</dbReference>
<dbReference type="Proteomes" id="UP000305778">
    <property type="component" value="Unassembled WGS sequence"/>
</dbReference>
<name>A0A4U0T8N8_9ACTN</name>
<dbReference type="PROSITE" id="PS51725">
    <property type="entry name" value="ABM"/>
    <property type="match status" value="1"/>
</dbReference>
<organism evidence="2 3">
    <name type="scientific">Actinacidiphila oryziradicis</name>
    <dbReference type="NCBI Taxonomy" id="2571141"/>
    <lineage>
        <taxon>Bacteria</taxon>
        <taxon>Bacillati</taxon>
        <taxon>Actinomycetota</taxon>
        <taxon>Actinomycetes</taxon>
        <taxon>Kitasatosporales</taxon>
        <taxon>Streptomycetaceae</taxon>
        <taxon>Actinacidiphila</taxon>
    </lineage>
</organism>
<keyword evidence="3" id="KW-1185">Reference proteome</keyword>
<evidence type="ECO:0000259" key="1">
    <source>
        <dbReference type="PROSITE" id="PS51725"/>
    </source>
</evidence>
<feature type="domain" description="ABM" evidence="1">
    <location>
        <begin position="3"/>
        <end position="91"/>
    </location>
</feature>
<gene>
    <name evidence="2" type="ORF">FCI23_12670</name>
</gene>
<keyword evidence="2" id="KW-0503">Monooxygenase</keyword>
<dbReference type="AlphaFoldDB" id="A0A4U0T8N8"/>
<dbReference type="EMBL" id="SUMC01000009">
    <property type="protein sequence ID" value="TKA11205.1"/>
    <property type="molecule type" value="Genomic_DNA"/>
</dbReference>
<evidence type="ECO:0000313" key="3">
    <source>
        <dbReference type="Proteomes" id="UP000305778"/>
    </source>
</evidence>
<proteinExistence type="predicted"/>
<keyword evidence="2" id="KW-0560">Oxidoreductase</keyword>
<dbReference type="Pfam" id="PF03992">
    <property type="entry name" value="ABM"/>
    <property type="match status" value="1"/>
</dbReference>
<reference evidence="2 3" key="1">
    <citation type="submission" date="2019-04" db="EMBL/GenBank/DDBJ databases">
        <title>Streptomyces oryziradicis sp. nov., a novel actinomycete isolated from rhizosphere soil of rice (Oryza sativa L.).</title>
        <authorList>
            <person name="Li C."/>
        </authorList>
    </citation>
    <scope>NUCLEOTIDE SEQUENCE [LARGE SCALE GENOMIC DNA]</scope>
    <source>
        <strain evidence="2 3">NEAU-C40</strain>
    </source>
</reference>
<dbReference type="GO" id="GO:0004497">
    <property type="term" value="F:monooxygenase activity"/>
    <property type="evidence" value="ECO:0007669"/>
    <property type="project" value="UniProtKB-KW"/>
</dbReference>
<sequence length="105" mass="12032">MSIYVMVSAQIKPGTSAEFERAFEVVRKRVSGTPGHLGEQLLRDQKESDRYTLLGHWESAEKFLAWEDAPVHREMTVPLRPYWAGPVDRVIHEIAVDRVTAEARQ</sequence>
<evidence type="ECO:0000313" key="2">
    <source>
        <dbReference type="EMBL" id="TKA11205.1"/>
    </source>
</evidence>
<comment type="caution">
    <text evidence="2">The sequence shown here is derived from an EMBL/GenBank/DDBJ whole genome shotgun (WGS) entry which is preliminary data.</text>
</comment>
<accession>A0A4U0T8N8</accession>
<dbReference type="InterPro" id="IPR007138">
    <property type="entry name" value="ABM_dom"/>
</dbReference>
<dbReference type="InterPro" id="IPR011008">
    <property type="entry name" value="Dimeric_a/b-barrel"/>
</dbReference>
<dbReference type="RefSeq" id="WP_136723618.1">
    <property type="nucleotide sequence ID" value="NZ_SUMC01000009.1"/>
</dbReference>